<dbReference type="Gene3D" id="1.10.10.10">
    <property type="entry name" value="Winged helix-like DNA-binding domain superfamily/Winged helix DNA-binding domain"/>
    <property type="match status" value="1"/>
</dbReference>
<evidence type="ECO:0000313" key="6">
    <source>
        <dbReference type="Proteomes" id="UP000830343"/>
    </source>
</evidence>
<keyword evidence="2" id="KW-0238">DNA-binding</keyword>
<proteinExistence type="predicted"/>
<keyword evidence="3" id="KW-0804">Transcription</keyword>
<dbReference type="SUPFAM" id="SSF46785">
    <property type="entry name" value="Winged helix' DNA-binding domain"/>
    <property type="match status" value="1"/>
</dbReference>
<dbReference type="PRINTS" id="PR00035">
    <property type="entry name" value="HTHGNTR"/>
</dbReference>
<feature type="domain" description="HTH gntR-type" evidence="4">
    <location>
        <begin position="5"/>
        <end position="73"/>
    </location>
</feature>
<keyword evidence="1" id="KW-0805">Transcription regulation</keyword>
<dbReference type="InterPro" id="IPR036388">
    <property type="entry name" value="WH-like_DNA-bd_sf"/>
</dbReference>
<dbReference type="Pfam" id="PF00392">
    <property type="entry name" value="GntR"/>
    <property type="match status" value="1"/>
</dbReference>
<dbReference type="CDD" id="cd07377">
    <property type="entry name" value="WHTH_GntR"/>
    <property type="match status" value="1"/>
</dbReference>
<dbReference type="Pfam" id="PF07702">
    <property type="entry name" value="UTRA"/>
    <property type="match status" value="1"/>
</dbReference>
<dbReference type="Proteomes" id="UP000830343">
    <property type="component" value="Chromosome"/>
</dbReference>
<dbReference type="EMBL" id="CP094348">
    <property type="protein sequence ID" value="UOB20551.1"/>
    <property type="molecule type" value="Genomic_DNA"/>
</dbReference>
<dbReference type="Gene3D" id="3.40.1410.10">
    <property type="entry name" value="Chorismate lyase-like"/>
    <property type="match status" value="1"/>
</dbReference>
<dbReference type="InterPro" id="IPR011663">
    <property type="entry name" value="UTRA"/>
</dbReference>
<protein>
    <submittedName>
        <fullName evidence="5">GntR family transcriptional regulator</fullName>
    </submittedName>
</protein>
<evidence type="ECO:0000259" key="4">
    <source>
        <dbReference type="PROSITE" id="PS50949"/>
    </source>
</evidence>
<reference evidence="5" key="2">
    <citation type="submission" date="2022-04" db="EMBL/GenBank/DDBJ databases">
        <title>Antimicrobial genetic elements in methicillin-resistant Macrococcus armenti.</title>
        <authorList>
            <person name="Keller J.E."/>
            <person name="Schwendener S."/>
            <person name="Pantucek R."/>
            <person name="Perreten V."/>
        </authorList>
    </citation>
    <scope>NUCLEOTIDE SEQUENCE</scope>
    <source>
        <strain evidence="5">CCM 2609</strain>
    </source>
</reference>
<evidence type="ECO:0000256" key="3">
    <source>
        <dbReference type="ARBA" id="ARBA00023163"/>
    </source>
</evidence>
<evidence type="ECO:0000256" key="1">
    <source>
        <dbReference type="ARBA" id="ARBA00023015"/>
    </source>
</evidence>
<dbReference type="SUPFAM" id="SSF64288">
    <property type="entry name" value="Chorismate lyase-like"/>
    <property type="match status" value="1"/>
</dbReference>
<dbReference type="PANTHER" id="PTHR44846:SF1">
    <property type="entry name" value="MANNOSYL-D-GLYCERATE TRANSPORT_METABOLISM SYSTEM REPRESSOR MNGR-RELATED"/>
    <property type="match status" value="1"/>
</dbReference>
<dbReference type="SMART" id="SM00345">
    <property type="entry name" value="HTH_GNTR"/>
    <property type="match status" value="1"/>
</dbReference>
<dbReference type="InterPro" id="IPR028978">
    <property type="entry name" value="Chorismate_lyase_/UTRA_dom_sf"/>
</dbReference>
<reference evidence="5" key="1">
    <citation type="submission" date="2022-03" db="EMBL/GenBank/DDBJ databases">
        <authorList>
            <person name="Vrbovska V."/>
            <person name="Kovarovic V."/>
            <person name="Botka T."/>
            <person name="Pantucek R."/>
        </authorList>
    </citation>
    <scope>NUCLEOTIDE SEQUENCE</scope>
    <source>
        <strain evidence="5">CCM 2609</strain>
    </source>
</reference>
<dbReference type="PROSITE" id="PS50949">
    <property type="entry name" value="HTH_GNTR"/>
    <property type="match status" value="1"/>
</dbReference>
<dbReference type="InterPro" id="IPR000524">
    <property type="entry name" value="Tscrpt_reg_HTH_GntR"/>
</dbReference>
<gene>
    <name evidence="5" type="ORF">MRZ06_00235</name>
</gene>
<dbReference type="SMART" id="SM00866">
    <property type="entry name" value="UTRA"/>
    <property type="match status" value="1"/>
</dbReference>
<organism evidence="5 6">
    <name type="scientific">Macrococcus armenti</name>
    <dbReference type="NCBI Taxonomy" id="2875764"/>
    <lineage>
        <taxon>Bacteria</taxon>
        <taxon>Bacillati</taxon>
        <taxon>Bacillota</taxon>
        <taxon>Bacilli</taxon>
        <taxon>Bacillales</taxon>
        <taxon>Staphylococcaceae</taxon>
        <taxon>Macrococcus</taxon>
    </lineage>
</organism>
<dbReference type="InterPro" id="IPR050679">
    <property type="entry name" value="Bact_HTH_transcr_reg"/>
</dbReference>
<dbReference type="InterPro" id="IPR036390">
    <property type="entry name" value="WH_DNA-bd_sf"/>
</dbReference>
<keyword evidence="6" id="KW-1185">Reference proteome</keyword>
<evidence type="ECO:0000313" key="5">
    <source>
        <dbReference type="EMBL" id="UOB20551.1"/>
    </source>
</evidence>
<accession>A0ABY3ZUJ1</accession>
<evidence type="ECO:0000256" key="2">
    <source>
        <dbReference type="ARBA" id="ARBA00023125"/>
    </source>
</evidence>
<dbReference type="RefSeq" id="WP_243365874.1">
    <property type="nucleotide sequence ID" value="NZ_CP094348.1"/>
</dbReference>
<name>A0ABY3ZUJ1_9STAP</name>
<sequence>MKSQVQLYLQIAEKIRNNIDNGELQVGDKLPSERKLCELYDVSRITIRQALDLLEDERIIQRKQGIGTYVLPSQYNQILNNLYSFSDEIIKKGDKPSTKMLDIQLVRVNDYIHKKTGLMLNAHVFKLTRLRLANDKPLVLEYSYIPQSLAPDLDKFNFNKVSLYKTLSNEYQIQIDNAYETLEATILTKEEAELLNKKPKHIAMYIQRYAYSKGQIVEYTRSLVVGDEYKYTVELL</sequence>
<dbReference type="PANTHER" id="PTHR44846">
    <property type="entry name" value="MANNOSYL-D-GLYCERATE TRANSPORT/METABOLISM SYSTEM REPRESSOR MNGR-RELATED"/>
    <property type="match status" value="1"/>
</dbReference>